<protein>
    <submittedName>
        <fullName evidence="1">Uncharacterized protein</fullName>
    </submittedName>
</protein>
<dbReference type="Proteomes" id="UP001562425">
    <property type="component" value="Unassembled WGS sequence"/>
</dbReference>
<comment type="caution">
    <text evidence="1">The sequence shown here is derived from an EMBL/GenBank/DDBJ whole genome shotgun (WGS) entry which is preliminary data.</text>
</comment>
<dbReference type="PANTHER" id="PTHR10241:SF25">
    <property type="entry name" value="TOMOSYN, ISOFORM C"/>
    <property type="match status" value="1"/>
</dbReference>
<proteinExistence type="predicted"/>
<gene>
    <name evidence="1" type="ORF">pipiens_015856</name>
</gene>
<name>A0ABD1CNW5_CULPP</name>
<dbReference type="EMBL" id="JBEHCU010010555">
    <property type="protein sequence ID" value="KAL1378046.1"/>
    <property type="molecule type" value="Genomic_DNA"/>
</dbReference>
<keyword evidence="2" id="KW-1185">Reference proteome</keyword>
<sequence length="183" mass="19882">MDVSDDDPLSISAISLCAESRKLCTATSSGHVVLFKFRRAESTGDIAVLEIPISYENSAENDGSPDCEFVPKTLPKQYDSTDSEKKCNGILKVRSGPQRKPPGFQAQLVCVTPWTQGTHPGQITALTINSSYGLMAYGNEFILSNSPESKAIRQCPIKGRSYAITKYRSGMLNVAMDVCSPTH</sequence>
<reference evidence="1 2" key="1">
    <citation type="submission" date="2024-05" db="EMBL/GenBank/DDBJ databases">
        <title>Culex pipiens pipiens assembly and annotation.</title>
        <authorList>
            <person name="Alout H."/>
            <person name="Durand T."/>
        </authorList>
    </citation>
    <scope>NUCLEOTIDE SEQUENCE [LARGE SCALE GENOMIC DNA]</scope>
    <source>
        <strain evidence="1">HA-2024</strain>
        <tissue evidence="1">Whole body</tissue>
    </source>
</reference>
<accession>A0ABD1CNW5</accession>
<organism evidence="1 2">
    <name type="scientific">Culex pipiens pipiens</name>
    <name type="common">Northern house mosquito</name>
    <dbReference type="NCBI Taxonomy" id="38569"/>
    <lineage>
        <taxon>Eukaryota</taxon>
        <taxon>Metazoa</taxon>
        <taxon>Ecdysozoa</taxon>
        <taxon>Arthropoda</taxon>
        <taxon>Hexapoda</taxon>
        <taxon>Insecta</taxon>
        <taxon>Pterygota</taxon>
        <taxon>Neoptera</taxon>
        <taxon>Endopterygota</taxon>
        <taxon>Diptera</taxon>
        <taxon>Nematocera</taxon>
        <taxon>Culicoidea</taxon>
        <taxon>Culicidae</taxon>
        <taxon>Culicinae</taxon>
        <taxon>Culicini</taxon>
        <taxon>Culex</taxon>
        <taxon>Culex</taxon>
    </lineage>
</organism>
<evidence type="ECO:0000313" key="1">
    <source>
        <dbReference type="EMBL" id="KAL1378046.1"/>
    </source>
</evidence>
<evidence type="ECO:0000313" key="2">
    <source>
        <dbReference type="Proteomes" id="UP001562425"/>
    </source>
</evidence>
<dbReference type="AlphaFoldDB" id="A0ABD1CNW5"/>
<dbReference type="PANTHER" id="PTHR10241">
    <property type="entry name" value="LETHAL 2 GIANT LARVAE PROTEIN"/>
    <property type="match status" value="1"/>
</dbReference>